<accession>A0AAF5DFC3</accession>
<feature type="domain" description="Peptidase M12A" evidence="12">
    <location>
        <begin position="425"/>
        <end position="632"/>
    </location>
</feature>
<evidence type="ECO:0000256" key="2">
    <source>
        <dbReference type="ARBA" id="ARBA00022670"/>
    </source>
</evidence>
<dbReference type="PROSITE" id="PS50026">
    <property type="entry name" value="EGF_3"/>
    <property type="match status" value="2"/>
</dbReference>
<name>A0AAF5DFC3_STRER</name>
<dbReference type="PRINTS" id="PR00480">
    <property type="entry name" value="ASTACIN"/>
</dbReference>
<feature type="disulfide bond" evidence="8">
    <location>
        <begin position="655"/>
        <end position="664"/>
    </location>
</feature>
<evidence type="ECO:0000256" key="1">
    <source>
        <dbReference type="ARBA" id="ARBA00022536"/>
    </source>
</evidence>
<dbReference type="WBParaSite" id="TCONS_00011575.p1">
    <property type="protein sequence ID" value="TCONS_00011575.p1"/>
    <property type="gene ID" value="XLOC_006132"/>
</dbReference>
<feature type="domain" description="EGF-like" evidence="11">
    <location>
        <begin position="236"/>
        <end position="275"/>
    </location>
</feature>
<dbReference type="GO" id="GO:0004222">
    <property type="term" value="F:metalloendopeptidase activity"/>
    <property type="evidence" value="ECO:0007669"/>
    <property type="project" value="UniProtKB-UniRule"/>
</dbReference>
<dbReference type="InterPro" id="IPR024079">
    <property type="entry name" value="MetalloPept_cat_dom_sf"/>
</dbReference>
<dbReference type="InterPro" id="IPR035914">
    <property type="entry name" value="Sperma_CUB_dom_sf"/>
</dbReference>
<keyword evidence="1 8" id="KW-0245">EGF-like domain</keyword>
<reference evidence="14" key="1">
    <citation type="submission" date="2024-02" db="UniProtKB">
        <authorList>
            <consortium name="WormBaseParasite"/>
        </authorList>
    </citation>
    <scope>IDENTIFICATION</scope>
</reference>
<feature type="region of interest" description="Disordered" evidence="10">
    <location>
        <begin position="1589"/>
        <end position="1610"/>
    </location>
</feature>
<feature type="domain" description="Peptidase M12A" evidence="12">
    <location>
        <begin position="1224"/>
        <end position="1431"/>
    </location>
</feature>
<evidence type="ECO:0000259" key="12">
    <source>
        <dbReference type="PROSITE" id="PS51864"/>
    </source>
</evidence>
<dbReference type="SUPFAM" id="SSF49854">
    <property type="entry name" value="Spermadhesin, CUB domain"/>
    <property type="match status" value="1"/>
</dbReference>
<feature type="domain" description="Peptidase M12A" evidence="12">
    <location>
        <begin position="1753"/>
        <end position="1952"/>
    </location>
</feature>
<evidence type="ECO:0000256" key="7">
    <source>
        <dbReference type="ARBA" id="ARBA00023157"/>
    </source>
</evidence>
<dbReference type="InterPro" id="IPR000859">
    <property type="entry name" value="CUB_dom"/>
</dbReference>
<dbReference type="SUPFAM" id="SSF55486">
    <property type="entry name" value="Metalloproteases ('zincins'), catalytic domain"/>
    <property type="match status" value="5"/>
</dbReference>
<dbReference type="GO" id="GO:0008270">
    <property type="term" value="F:zinc ion binding"/>
    <property type="evidence" value="ECO:0007669"/>
    <property type="project" value="InterPro"/>
</dbReference>
<dbReference type="PANTHER" id="PTHR10127:SF780">
    <property type="entry name" value="METALLOENDOPEPTIDASE"/>
    <property type="match status" value="1"/>
</dbReference>
<feature type="compositionally biased region" description="Polar residues" evidence="10">
    <location>
        <begin position="1589"/>
        <end position="1601"/>
    </location>
</feature>
<sequence length="2104" mass="243783">KMILLSKILFPLIFLIVLADTAPEVPVVGKAEISVPRKKRSIIQTEHIYNNPIPYYILPFTKNFTSIQHAIERIQNNTCIRFKEKFFYIKGPNGFNIMRTNYKCEASSGPKIGDEEHINYVYISPNCENDITQIELFIAKIIGLIDEVRRPDRDKYVHINYISLDKDYKKDFEKYKGNKTTYDSLGYDFLSATHYTDKSYGINGRVVITPKKGYEHYKYSMGQPYKLSFSDYKLLNQIYCKSNSKKNPCKNYGYPDPNKKKKCICPSGFTGDTCNDKLRIGNCGSTYKPAYYCKKFLKVKGKKSCSYFIKGKKNRKLRLTVKSLVTKKNHRCYEGMGVEIKYRSDKGVGGVCLCGNYSNLTFVSETRFAVVIYHGLEENHKLVLKYEAIPIQLFMFNYSIIFFCLILSKCFVHTLSYGNKNDEDNLIRRKKAVLTNKFKWNLPIRYFVDYFLYNQKVVEEAIQRIENKTCITFKRDYWYIKGTKGFNILPTYYYCFSPFGPKLNDENYENNILVSPKCQNSVGMVEGLIGTMLGLLSEVDRPDRDNFIEINYENIYYDAKSYYNKYNKGDIETYDTGYDFLSALHFFPKNFSRNEKLVIKPKGFYTNYEYSMGQTKGLSFNDYKVLAHRYCKRKYYIHCHNYGYPDPKKDNKCICPSGFTGDKCEQTIQNHRLCSETNLKANFYTQGINVGRIGVCSYFINSDTRLKIKLTVLESKTKEQQGCTEGMGVEIKYRKDKGVGGVCLCGSYKNLTFVSESYSMVIIYNGLTNSDKLTFQYQLETKSKDYFKPYEKNLIQILSYDNKNYEDDLIRRKKAALLRNFKWKLPIKYFVHSFLKDQRAVEEAIKRIQNKTCIKFEREYWYIKGTKGFNILPTYYYCSSSFGPKLNDENYENNILVSPKCQNSVGMVEELIGKMLGLLNEVDLPDRDNYIKINYENINYKSHTYFHKYNPKEVKKFETGYDFLSASHFFPKNFSKNDRPVIEPKDSYTNYKYSMGQNNGLSFNDYKVLALRYCNSKYDFGCENYGYRDPKMRSKCICPSGFTGESCEFPIENPRLCNQSELQANNNTQQIFIINRGNCSYFIRSENKEKIKLTIISSKTEEKEGCSSGMGVEVKYRIDKGVEGVSLCGTYENITFTSEGNFMVIIYNGLKSSNKFVANYLAMFNLKVLFDLEIINTMSKPSARWMALSAADLWQMTLSLWFDVIKSKKNLINTLFYQNNNEDNIIRSKKSAIQANFKWKLPIKYFVHSFLKDQRAVEEAIQRIENKTCITFKRDYWYIKGTKGFNILPTYYYCSSPFGPKLNDENYENNILVSPKCQNSVGMVEGLIGTMLGLLSEVNRPDRDNFIEINGRNIYYSAKSYFYKYNKSDIKTYDTGYDFLSALHFFPKNFSKNGELVIKPQKFYTNYKYSMGQTKGLSFNDYKILTSHYCSIKYRDLCYNFGYKNPSKKNPRHEGECVCPTGYTGVKCESNIENERTCGKTILKSANCWKKLEAGRKGKCSYIIKAKRKKNIRLDIEEVVMPESKSCYGDQRVEIKYRMDKGVGGVCICGSHKNLTFVSEASDILIIYHSSSYSNKLKASYRSIKANQNKGTTKLPNSSHINSKKKKEKKKEKKKYCLRIKFIFYSLIIMNPVKKSCIIGIGINSLFSISSSPTMDSFIKNKTISIEFKIKNYLITEQDEFRNERNKKSIAVKNNSHYNNPIKYYISKKCKNNLKCLKHFVGRTLGLQSKSSRGDKNLKNELPTLSENYVSAERVKRAIEVKKNPNYTVPIKYYVGTEFEDKQNIYSAIRHLWHYTCLEFTENDNVLDAGGINFVHTSKDNRVYLEPDRKNSFVTINNDCLANLGCVKHHLGLALGLHYEVNRYDRDKYVKMFPNNLLPDGKKFYRRDGASTRIFNTAFDFGSIMMPQISHLAKPNKRAFRSNVEREYENMIGQRAEYSHNDLKLINDFYCGKRCGKKVKGCKNGGYPNPDCGNCVCPAGYTGKTCSLIKKGFGKCGKRVLTAKRQNQTLELSGIAKCYIAIYSKPRTKIAITVVKGKTEKSTPCIEGKGLEIKYRHDKGATGLCLCGEYNDVKIIPTFSQALIIYKGENEDDHVKIIYRESRR</sequence>
<comment type="cofactor">
    <cofactor evidence="9">
        <name>Zn(2+)</name>
        <dbReference type="ChEBI" id="CHEBI:29105"/>
    </cofactor>
    <text evidence="9">Binds 1 zinc ion per subunit.</text>
</comment>
<evidence type="ECO:0000313" key="13">
    <source>
        <dbReference type="Proteomes" id="UP000035681"/>
    </source>
</evidence>
<evidence type="ECO:0000256" key="6">
    <source>
        <dbReference type="ARBA" id="ARBA00023049"/>
    </source>
</evidence>
<dbReference type="GO" id="GO:0006508">
    <property type="term" value="P:proteolysis"/>
    <property type="evidence" value="ECO:0007669"/>
    <property type="project" value="UniProtKB-KW"/>
</dbReference>
<dbReference type="PANTHER" id="PTHR10127">
    <property type="entry name" value="DISCOIDIN, CUB, EGF, LAMININ , AND ZINC METALLOPROTEASE DOMAIN CONTAINING"/>
    <property type="match status" value="1"/>
</dbReference>
<evidence type="ECO:0000256" key="4">
    <source>
        <dbReference type="ARBA" id="ARBA00022801"/>
    </source>
</evidence>
<dbReference type="SMART" id="SM00042">
    <property type="entry name" value="CUB"/>
    <property type="match status" value="2"/>
</dbReference>
<comment type="caution">
    <text evidence="8">Lacks conserved residue(s) required for the propagation of feature annotation.</text>
</comment>
<keyword evidence="4 9" id="KW-0378">Hydrolase</keyword>
<evidence type="ECO:0000256" key="9">
    <source>
        <dbReference type="RuleBase" id="RU361183"/>
    </source>
</evidence>
<dbReference type="AlphaFoldDB" id="A0AAF5DFC3"/>
<evidence type="ECO:0000259" key="11">
    <source>
        <dbReference type="PROSITE" id="PS50026"/>
    </source>
</evidence>
<evidence type="ECO:0000256" key="8">
    <source>
        <dbReference type="PROSITE-ProRule" id="PRU00076"/>
    </source>
</evidence>
<keyword evidence="7 8" id="KW-1015">Disulfide bond</keyword>
<dbReference type="Pfam" id="PF01400">
    <property type="entry name" value="Astacin"/>
    <property type="match status" value="5"/>
</dbReference>
<evidence type="ECO:0000256" key="5">
    <source>
        <dbReference type="ARBA" id="ARBA00022833"/>
    </source>
</evidence>
<keyword evidence="13" id="KW-1185">Reference proteome</keyword>
<dbReference type="PROSITE" id="PS51864">
    <property type="entry name" value="ASTACIN"/>
    <property type="match status" value="5"/>
</dbReference>
<dbReference type="SMART" id="SM00235">
    <property type="entry name" value="ZnMc"/>
    <property type="match status" value="3"/>
</dbReference>
<dbReference type="EC" id="3.4.24.-" evidence="9"/>
<dbReference type="Gene3D" id="3.40.390.10">
    <property type="entry name" value="Collagenase (Catalytic Domain)"/>
    <property type="match status" value="5"/>
</dbReference>
<feature type="domain" description="EGF-like" evidence="11">
    <location>
        <begin position="627"/>
        <end position="665"/>
    </location>
</feature>
<organism evidence="13 14">
    <name type="scientific">Strongyloides stercoralis</name>
    <name type="common">Threadworm</name>
    <dbReference type="NCBI Taxonomy" id="6248"/>
    <lineage>
        <taxon>Eukaryota</taxon>
        <taxon>Metazoa</taxon>
        <taxon>Ecdysozoa</taxon>
        <taxon>Nematoda</taxon>
        <taxon>Chromadorea</taxon>
        <taxon>Rhabditida</taxon>
        <taxon>Tylenchina</taxon>
        <taxon>Panagrolaimomorpha</taxon>
        <taxon>Strongyloidoidea</taxon>
        <taxon>Strongyloididae</taxon>
        <taxon>Strongyloides</taxon>
    </lineage>
</organism>
<feature type="disulfide bond" evidence="8">
    <location>
        <begin position="265"/>
        <end position="274"/>
    </location>
</feature>
<dbReference type="Pfam" id="PF00431">
    <property type="entry name" value="CUB"/>
    <property type="match status" value="1"/>
</dbReference>
<dbReference type="Proteomes" id="UP000035681">
    <property type="component" value="Unplaced"/>
</dbReference>
<keyword evidence="2 9" id="KW-0645">Protease</keyword>
<dbReference type="PROSITE" id="PS00022">
    <property type="entry name" value="EGF_1"/>
    <property type="match status" value="4"/>
</dbReference>
<feature type="domain" description="Peptidase M12A" evidence="12">
    <location>
        <begin position="815"/>
        <end position="1015"/>
    </location>
</feature>
<dbReference type="SMART" id="SM00181">
    <property type="entry name" value="EGF"/>
    <property type="match status" value="5"/>
</dbReference>
<keyword evidence="9" id="KW-0732">Signal</keyword>
<feature type="chain" id="PRO_5041776737" description="Metalloendopeptidase" evidence="9">
    <location>
        <begin position="20"/>
        <end position="2104"/>
    </location>
</feature>
<dbReference type="InterPro" id="IPR001506">
    <property type="entry name" value="Peptidase_M12A"/>
</dbReference>
<keyword evidence="3 9" id="KW-0479">Metal-binding</keyword>
<evidence type="ECO:0000256" key="3">
    <source>
        <dbReference type="ARBA" id="ARBA00022723"/>
    </source>
</evidence>
<keyword evidence="5 9" id="KW-0862">Zinc</keyword>
<proteinExistence type="predicted"/>
<dbReference type="PROSITE" id="PS01186">
    <property type="entry name" value="EGF_2"/>
    <property type="match status" value="5"/>
</dbReference>
<dbReference type="InterPro" id="IPR000742">
    <property type="entry name" value="EGF"/>
</dbReference>
<protein>
    <recommendedName>
        <fullName evidence="9">Metalloendopeptidase</fullName>
        <ecNumber evidence="9">3.4.24.-</ecNumber>
    </recommendedName>
</protein>
<evidence type="ECO:0000256" key="10">
    <source>
        <dbReference type="SAM" id="MobiDB-lite"/>
    </source>
</evidence>
<feature type="signal peptide" evidence="9">
    <location>
        <begin position="1"/>
        <end position="19"/>
    </location>
</feature>
<feature type="domain" description="Peptidase M12A" evidence="12">
    <location>
        <begin position="31"/>
        <end position="241"/>
    </location>
</feature>
<dbReference type="InterPro" id="IPR006026">
    <property type="entry name" value="Peptidase_Metallo"/>
</dbReference>
<evidence type="ECO:0000313" key="14">
    <source>
        <dbReference type="WBParaSite" id="TCONS_00011575.p1"/>
    </source>
</evidence>
<keyword evidence="6 9" id="KW-0482">Metalloprotease</keyword>
<dbReference type="Gene3D" id="2.60.120.290">
    <property type="entry name" value="Spermadhesin, CUB domain"/>
    <property type="match status" value="2"/>
</dbReference>